<reference evidence="7 8" key="1">
    <citation type="submission" date="2005-10" db="EMBL/GenBank/DDBJ databases">
        <title>Complete sequence of plasmid of Geobacter metallireducens GS-15.</title>
        <authorList>
            <consortium name="US DOE Joint Genome Institute"/>
            <person name="Copeland A."/>
            <person name="Lucas S."/>
            <person name="Lapidus A."/>
            <person name="Barry K."/>
            <person name="Detter J.C."/>
            <person name="Glavina T."/>
            <person name="Hammon N."/>
            <person name="Israni S."/>
            <person name="Pitluck S."/>
            <person name="Di Bartolo G."/>
            <person name="Chain P."/>
            <person name="Schmutz J."/>
            <person name="Larimer F."/>
            <person name="Land M."/>
            <person name="Kyrpides N."/>
            <person name="Ivanova N."/>
            <person name="Richardson P."/>
        </authorList>
    </citation>
    <scope>NUCLEOTIDE SEQUENCE [LARGE SCALE GENOMIC DNA]</scope>
    <source>
        <strain evidence="8">ATCC 53774 / DSM 7210 / GS-15</strain>
        <plasmid evidence="8">pGS-15</plasmid>
    </source>
</reference>
<evidence type="ECO:0000256" key="4">
    <source>
        <dbReference type="ARBA" id="ARBA00023136"/>
    </source>
</evidence>
<protein>
    <submittedName>
        <fullName evidence="7">Conjugal transfer protein TrbL</fullName>
    </submittedName>
</protein>
<dbReference type="AlphaFoldDB" id="Q39PP6"/>
<dbReference type="Pfam" id="PF04610">
    <property type="entry name" value="TrbL"/>
    <property type="match status" value="1"/>
</dbReference>
<feature type="transmembrane region" description="Helical" evidence="6">
    <location>
        <begin position="144"/>
        <end position="160"/>
    </location>
</feature>
<evidence type="ECO:0000313" key="8">
    <source>
        <dbReference type="Proteomes" id="UP000007073"/>
    </source>
</evidence>
<keyword evidence="7" id="KW-0614">Plasmid</keyword>
<evidence type="ECO:0000313" key="7">
    <source>
        <dbReference type="EMBL" id="ABB33778.1"/>
    </source>
</evidence>
<gene>
    <name evidence="7" type="ordered locus">Gmet_A3573</name>
</gene>
<feature type="transmembrane region" description="Helical" evidence="6">
    <location>
        <begin position="65"/>
        <end position="84"/>
    </location>
</feature>
<accession>Q39PP6</accession>
<feature type="region of interest" description="Disordered" evidence="5">
    <location>
        <begin position="351"/>
        <end position="483"/>
    </location>
</feature>
<dbReference type="GO" id="GO:0016020">
    <property type="term" value="C:membrane"/>
    <property type="evidence" value="ECO:0007669"/>
    <property type="project" value="UniProtKB-SubCell"/>
</dbReference>
<evidence type="ECO:0000256" key="6">
    <source>
        <dbReference type="SAM" id="Phobius"/>
    </source>
</evidence>
<name>Q39PP6_GEOMG</name>
<dbReference type="NCBIfam" id="TIGR02783">
    <property type="entry name" value="TrbL_P"/>
    <property type="match status" value="1"/>
</dbReference>
<sequence>MATATPDVQILTQVLETFNSVFGTGKGALLSWAMYIAGALAVIEMVLLGAFHALKGGEDNIIPPLVKKILTIGFFIFLVQGVARSGLAEIILDGFIAVGLKAGGAGVSFSMKNPSSLISAGFLAADPIYDAIQHMAITAIGDRLMAYGCYLIVILAYVVMACQIMITFIEFGIVSTLGIILLPFGISKHTAFLSEKAIGAIIAFGIKLMVLSFVVAVIQPVLLALPALGPDPTFNQMMTLGVTVAVIAFVVAQAPGVASAVLSGSPSLSAGAAAGTALSAAAGAAAPAMAAAGMATGGAAVAGGLAGAKAAAAAGNGSFLGNVARAAAGAMPGASAFQAAKSGAISAAEAGSAGGIKPASGGSSLKPAADAAAKGAADTGKTEATPTPAPAADTTATTTDATPPATGSADTTATDAGKTEPAPTTGTGGGTSSLQGSNVGSGGGNGKGQPRRSSLQDAWQQSQRAVPQDASAGGGAGVRLHVD</sequence>
<proteinExistence type="predicted"/>
<feature type="compositionally biased region" description="Low complexity" evidence="5">
    <location>
        <begin position="368"/>
        <end position="416"/>
    </location>
</feature>
<dbReference type="HOGENOM" id="CLU_564702_0_0_7"/>
<evidence type="ECO:0000256" key="1">
    <source>
        <dbReference type="ARBA" id="ARBA00004141"/>
    </source>
</evidence>
<dbReference type="InterPro" id="IPR007688">
    <property type="entry name" value="Conjugal_tfr_TrbL/VirB6"/>
</dbReference>
<evidence type="ECO:0000256" key="5">
    <source>
        <dbReference type="SAM" id="MobiDB-lite"/>
    </source>
</evidence>
<feature type="compositionally biased region" description="Polar residues" evidence="5">
    <location>
        <begin position="451"/>
        <end position="465"/>
    </location>
</feature>
<evidence type="ECO:0000256" key="3">
    <source>
        <dbReference type="ARBA" id="ARBA00022989"/>
    </source>
</evidence>
<feature type="transmembrane region" description="Helical" evidence="6">
    <location>
        <begin position="198"/>
        <end position="218"/>
    </location>
</feature>
<dbReference type="eggNOG" id="COG3846">
    <property type="taxonomic scope" value="Bacteria"/>
</dbReference>
<evidence type="ECO:0000256" key="2">
    <source>
        <dbReference type="ARBA" id="ARBA00022692"/>
    </source>
</evidence>
<dbReference type="KEGG" id="gme:Gmet_A3573"/>
<keyword evidence="4 6" id="KW-0472">Membrane</keyword>
<feature type="transmembrane region" description="Helical" evidence="6">
    <location>
        <begin position="238"/>
        <end position="262"/>
    </location>
</feature>
<organism evidence="7 8">
    <name type="scientific">Geobacter metallireducens (strain ATCC 53774 / DSM 7210 / GS-15)</name>
    <dbReference type="NCBI Taxonomy" id="269799"/>
    <lineage>
        <taxon>Bacteria</taxon>
        <taxon>Pseudomonadati</taxon>
        <taxon>Thermodesulfobacteriota</taxon>
        <taxon>Desulfuromonadia</taxon>
        <taxon>Geobacterales</taxon>
        <taxon>Geobacteraceae</taxon>
        <taxon>Geobacter</taxon>
    </lineage>
</organism>
<feature type="transmembrane region" description="Helical" evidence="6">
    <location>
        <begin position="32"/>
        <end position="53"/>
    </location>
</feature>
<dbReference type="InterPro" id="IPR014150">
    <property type="entry name" value="Conjugal_tfr_TrbL"/>
</dbReference>
<feature type="transmembrane region" description="Helical" evidence="6">
    <location>
        <begin position="166"/>
        <end position="186"/>
    </location>
</feature>
<keyword evidence="3 6" id="KW-1133">Transmembrane helix</keyword>
<dbReference type="EMBL" id="CP000149">
    <property type="protein sequence ID" value="ABB33778.1"/>
    <property type="molecule type" value="Genomic_DNA"/>
</dbReference>
<comment type="subcellular location">
    <subcellularLocation>
        <location evidence="1">Membrane</location>
        <topology evidence="1">Multi-pass membrane protein</topology>
    </subcellularLocation>
</comment>
<geneLocation type="plasmid" evidence="8">
    <name>pGS-15</name>
</geneLocation>
<dbReference type="GO" id="GO:0030255">
    <property type="term" value="P:protein secretion by the type IV secretion system"/>
    <property type="evidence" value="ECO:0007669"/>
    <property type="project" value="InterPro"/>
</dbReference>
<keyword evidence="2 6" id="KW-0812">Transmembrane</keyword>
<dbReference type="RefSeq" id="WP_011363044.1">
    <property type="nucleotide sequence ID" value="NC_007515.1"/>
</dbReference>
<dbReference type="Proteomes" id="UP000007073">
    <property type="component" value="Plasmid unnamed"/>
</dbReference>
<reference evidence="7 8" key="2">
    <citation type="journal article" date="2009" name="BMC Microbiol.">
        <title>The genome sequence of Geobacter metallireducens: features of metabolism, physiology and regulation common and dissimilar to Geobacter sulfurreducens.</title>
        <authorList>
            <person name="Aklujkar M."/>
            <person name="Krushkal J."/>
            <person name="DiBartolo G."/>
            <person name="Lapidus A."/>
            <person name="Land M.L."/>
            <person name="Lovley D.R."/>
        </authorList>
    </citation>
    <scope>NUCLEOTIDE SEQUENCE [LARGE SCALE GENOMIC DNA]</scope>
    <source>
        <strain evidence="8">ATCC 53774 / DSM 7210 / GS-15</strain>
        <plasmid evidence="8">pGS-15</plasmid>
    </source>
</reference>
<keyword evidence="8" id="KW-1185">Reference proteome</keyword>